<evidence type="ECO:0000256" key="2">
    <source>
        <dbReference type="ARBA" id="ARBA00022737"/>
    </source>
</evidence>
<evidence type="ECO:0000256" key="4">
    <source>
        <dbReference type="ARBA" id="ARBA00022833"/>
    </source>
</evidence>
<evidence type="ECO:0000256" key="6">
    <source>
        <dbReference type="SAM" id="MobiDB-lite"/>
    </source>
</evidence>
<dbReference type="Gene3D" id="3.30.160.60">
    <property type="entry name" value="Classic Zinc Finger"/>
    <property type="match status" value="2"/>
</dbReference>
<dbReference type="SMART" id="SM00355">
    <property type="entry name" value="ZnF_C2H2"/>
    <property type="match status" value="7"/>
</dbReference>
<reference evidence="8" key="1">
    <citation type="submission" date="2019-04" db="EMBL/GenBank/DDBJ databases">
        <title>Genome assembly of Zosterops borbonicus 15179.</title>
        <authorList>
            <person name="Leroy T."/>
            <person name="Anselmetti Y."/>
            <person name="Tilak M.-K."/>
            <person name="Nabholz B."/>
        </authorList>
    </citation>
    <scope>NUCLEOTIDE SEQUENCE</scope>
    <source>
        <strain evidence="8">HGM_15179</strain>
        <tissue evidence="8">Muscle</tissue>
    </source>
</reference>
<keyword evidence="9" id="KW-1185">Reference proteome</keyword>
<dbReference type="PROSITE" id="PS00028">
    <property type="entry name" value="ZINC_FINGER_C2H2_1"/>
    <property type="match status" value="1"/>
</dbReference>
<keyword evidence="1" id="KW-0479">Metal-binding</keyword>
<dbReference type="PANTHER" id="PTHR24379">
    <property type="entry name" value="KRAB AND ZINC FINGER DOMAIN-CONTAINING"/>
    <property type="match status" value="1"/>
</dbReference>
<dbReference type="PANTHER" id="PTHR24379:SF121">
    <property type="entry name" value="C2H2-TYPE DOMAIN-CONTAINING PROTEIN"/>
    <property type="match status" value="1"/>
</dbReference>
<evidence type="ECO:0000313" key="8">
    <source>
        <dbReference type="EMBL" id="TRZ25467.1"/>
    </source>
</evidence>
<keyword evidence="3 5" id="KW-0863">Zinc-finger</keyword>
<feature type="compositionally biased region" description="Polar residues" evidence="6">
    <location>
        <begin position="1313"/>
        <end position="1329"/>
    </location>
</feature>
<sequence>METVMAAGSGWPAVAIPEEYFFCDKKRISFLKHNAMKNFSTDITLKEEVVSDPLSMTIQPAILDVNLTYGLKNVKIELPKVNIPNEVLMKHEVDRFRKLFQCKNQTARKSLSLVKISGSNLSCSEGSHLQIKPEVQFEEGLKTAAKILNFTCTKCKDNIRYSPNDLQKHFQLLHYGELPLYPCEMCSFSANDFQSFKQHRRIHRSTLVKCELCNDEQVYTLLALTKHFISKHCVNGHFRCEKCGFSTRDVGTFVQHSHKHKEIPYKCGKCHQENLTEEELQNHLLVHTSMFSFGCPYCRYSTSRKDYLLKHIIAVHRDHLIAKEKLEKDKYEKRIVKTPAGLKLVLRRYKMGASKKPLWRWKKISGGSDSAGEENTQVLKSVNKVQTNAEELNQCVRDVEMSEEKDQIKYTEKRHFMGGTLSATAAQYNKADDGTSYGLGLLKSAVHGPTVLMVKNNKISVPANYSAKFMGFKMVDGKQHIVIKLLPTSKQNEYLLGQKVDQVKDGSATPLLQTAAPCGLSSGAIPRVTDQSTLKNNCIHPLTSPPFSCPAPHSGKAKVEKQNHSILYGGRVSETVAPSNIAVGKGPNYLPMKLDSTVSPHEEVIKVGTQTSISWGSFHPSSHPQVLPPAITNPLPYDPMKTPFFPELKMQNGGLNNSNGTMDNLYCSTSVESSNEGLLSFHNYSKMDSLDNPCSIWTSADGRYKEYSKRCSFQNSRKEPASSHSESMKGLKAEKVVSAQSNVNKTYEHVNTKNNSVSFKSQSKCGVDSECFTEDKCNGQQYLDTNIEQGFQNVAEKYQENASDCFNSFLMPKITSVFSLQSEQAANYLSPEINQLLQDVLKVKTTSQQEFHSKTSNCVKLRSDKLLSGPETRNTSCLHLKSSATACGFQRPPSNVHFPFCTRELDTRCSTNEGTCCGREGLTPNTSLDSQDVDRLSTTPGVGTLLETPTDKFTQQLVKDKVLSAAQNPSSFSPVLPVPQEQKKALFVRSLPSRFFVPFHLSNQSRQQVVSGKSLPSTSSSAGHVTKGVPASFVSNKGSGMILTFSGAVGTVTNAPNSSSQVSGGIASREFGKITVSASEVKGENGSFRNVRSSCNGEVCGTVNDSLNSMPFKAPLLMTNSSESSVKATSVKVLPEHQDAVFGSLESVKQREIKQEQHVYALSPDGQQEVFLKCMTPNKPVVHKPIFFQDNAHQNCQPKKTGAMQQQLLLKIKTPTSDTLSDNTQSVSNSVPSLQVDNLQFLTPALAQKQTNLSFNDALNLTGGLMPANASLASSNPACRVPPVEPVYSAKSAGMQLQKCSIESTEVITANKRNNSGCQKSSWSTQNRTAKVKPSLKQARSKSSGTVGGQRKKNFKRKRKASCSEPPKKKAVLHRKRKEKNQAEIVSESGSPYKSRASKKTVRTLKLLPFNSNQLVKCPRRNQPVVVLNHPDADVPEVVNLMKSIAKFKGHILKVLLSKRTVEALLQQDFCNPSDVTTDDFSQKRYRTIKPINPVKERFVLKLTLKKTSKNNYQIVKTTSNNTLKAKFSCWFCGRIFDNQDNWVGHGQRHLMEATRDWNSLLER</sequence>
<feature type="region of interest" description="Disordered" evidence="6">
    <location>
        <begin position="1313"/>
        <end position="1398"/>
    </location>
</feature>
<evidence type="ECO:0000256" key="1">
    <source>
        <dbReference type="ARBA" id="ARBA00022723"/>
    </source>
</evidence>
<gene>
    <name evidence="8" type="ORF">HGM15179_001526</name>
</gene>
<evidence type="ECO:0000259" key="7">
    <source>
        <dbReference type="PROSITE" id="PS50157"/>
    </source>
</evidence>
<dbReference type="GO" id="GO:0008270">
    <property type="term" value="F:zinc ion binding"/>
    <property type="evidence" value="ECO:0007669"/>
    <property type="project" value="UniProtKB-KW"/>
</dbReference>
<proteinExistence type="predicted"/>
<keyword evidence="2" id="KW-0677">Repeat</keyword>
<comment type="caution">
    <text evidence="8">The sequence shown here is derived from an EMBL/GenBank/DDBJ whole genome shotgun (WGS) entry which is preliminary data.</text>
</comment>
<feature type="compositionally biased region" description="Basic residues" evidence="6">
    <location>
        <begin position="1350"/>
        <end position="1361"/>
    </location>
</feature>
<dbReference type="SUPFAM" id="SSF57667">
    <property type="entry name" value="beta-beta-alpha zinc fingers"/>
    <property type="match status" value="1"/>
</dbReference>
<dbReference type="EMBL" id="SWJQ01000024">
    <property type="protein sequence ID" value="TRZ25467.1"/>
    <property type="molecule type" value="Genomic_DNA"/>
</dbReference>
<dbReference type="PROSITE" id="PS50157">
    <property type="entry name" value="ZINC_FINGER_C2H2_2"/>
    <property type="match status" value="2"/>
</dbReference>
<organism evidence="8 9">
    <name type="scientific">Zosterops borbonicus</name>
    <dbReference type="NCBI Taxonomy" id="364589"/>
    <lineage>
        <taxon>Eukaryota</taxon>
        <taxon>Metazoa</taxon>
        <taxon>Chordata</taxon>
        <taxon>Craniata</taxon>
        <taxon>Vertebrata</taxon>
        <taxon>Euteleostomi</taxon>
        <taxon>Archelosauria</taxon>
        <taxon>Archosauria</taxon>
        <taxon>Dinosauria</taxon>
        <taxon>Saurischia</taxon>
        <taxon>Theropoda</taxon>
        <taxon>Coelurosauria</taxon>
        <taxon>Aves</taxon>
        <taxon>Neognathae</taxon>
        <taxon>Neoaves</taxon>
        <taxon>Telluraves</taxon>
        <taxon>Australaves</taxon>
        <taxon>Passeriformes</taxon>
        <taxon>Sylvioidea</taxon>
        <taxon>Zosteropidae</taxon>
        <taxon>Zosterops</taxon>
    </lineage>
</organism>
<dbReference type="Proteomes" id="UP000796761">
    <property type="component" value="Unassembled WGS sequence"/>
</dbReference>
<dbReference type="InterPro" id="IPR013087">
    <property type="entry name" value="Znf_C2H2_type"/>
</dbReference>
<evidence type="ECO:0000256" key="5">
    <source>
        <dbReference type="PROSITE-ProRule" id="PRU00042"/>
    </source>
</evidence>
<protein>
    <recommendedName>
        <fullName evidence="7">C2H2-type domain-containing protein</fullName>
    </recommendedName>
</protein>
<feature type="domain" description="C2H2-type" evidence="7">
    <location>
        <begin position="1528"/>
        <end position="1555"/>
    </location>
</feature>
<keyword evidence="4" id="KW-0862">Zinc</keyword>
<evidence type="ECO:0000313" key="9">
    <source>
        <dbReference type="Proteomes" id="UP000796761"/>
    </source>
</evidence>
<dbReference type="InterPro" id="IPR036236">
    <property type="entry name" value="Znf_C2H2_sf"/>
</dbReference>
<feature type="domain" description="C2H2-type" evidence="7">
    <location>
        <begin position="265"/>
        <end position="292"/>
    </location>
</feature>
<evidence type="ECO:0000256" key="3">
    <source>
        <dbReference type="ARBA" id="ARBA00022771"/>
    </source>
</evidence>
<feature type="compositionally biased region" description="Basic residues" evidence="6">
    <location>
        <begin position="1369"/>
        <end position="1379"/>
    </location>
</feature>
<dbReference type="OrthoDB" id="6778897at2759"/>
<accession>A0A8K1GVB7</accession>
<name>A0A8K1GVB7_9PASS</name>